<reference evidence="1 2" key="1">
    <citation type="submission" date="2016-10" db="EMBL/GenBank/DDBJ databases">
        <title>Rodentibacter gen. nov. and new species.</title>
        <authorList>
            <person name="Christensen H."/>
        </authorList>
    </citation>
    <scope>NUCLEOTIDE SEQUENCE [LARGE SCALE GENOMIC DNA]</scope>
    <source>
        <strain evidence="1 2">Ac151</strain>
    </source>
</reference>
<dbReference type="AlphaFoldDB" id="A0A1V3JRH1"/>
<accession>A0A1V3JRH1</accession>
<proteinExistence type="predicted"/>
<sequence>MASNTKHYLVTLEINVTTAEDDLTFNVGAAYRNHPNNYVKDMMNLMMFKLPAVVRAGWLALERVDPNIESGFSHKLHFDFEQCADDEWEISAKTEINDVIGRTLIELSKRIFMEDPTIDEIIALAD</sequence>
<keyword evidence="2" id="KW-1185">Reference proteome</keyword>
<dbReference type="STRING" id="1907939.BKL49_04370"/>
<dbReference type="EMBL" id="MLHQ01000010">
    <property type="protein sequence ID" value="OOF59315.1"/>
    <property type="molecule type" value="Genomic_DNA"/>
</dbReference>
<gene>
    <name evidence="1" type="ORF">BKL49_04370</name>
</gene>
<dbReference type="OrthoDB" id="5684789at2"/>
<dbReference type="Proteomes" id="UP000188602">
    <property type="component" value="Unassembled WGS sequence"/>
</dbReference>
<evidence type="ECO:0000313" key="1">
    <source>
        <dbReference type="EMBL" id="OOF59315.1"/>
    </source>
</evidence>
<comment type="caution">
    <text evidence="1">The sequence shown here is derived from an EMBL/GenBank/DDBJ whole genome shotgun (WGS) entry which is preliminary data.</text>
</comment>
<organism evidence="1 2">
    <name type="scientific">Rodentibacter myodis</name>
    <dbReference type="NCBI Taxonomy" id="1907939"/>
    <lineage>
        <taxon>Bacteria</taxon>
        <taxon>Pseudomonadati</taxon>
        <taxon>Pseudomonadota</taxon>
        <taxon>Gammaproteobacteria</taxon>
        <taxon>Pasteurellales</taxon>
        <taxon>Pasteurellaceae</taxon>
        <taxon>Rodentibacter</taxon>
    </lineage>
</organism>
<protein>
    <submittedName>
        <fullName evidence="1">Uncharacterized protein</fullName>
    </submittedName>
</protein>
<name>A0A1V3JRH1_9PAST</name>
<evidence type="ECO:0000313" key="2">
    <source>
        <dbReference type="Proteomes" id="UP000188602"/>
    </source>
</evidence>
<dbReference type="RefSeq" id="WP_077423408.1">
    <property type="nucleotide sequence ID" value="NZ_MLHQ01000010.1"/>
</dbReference>